<dbReference type="EMBL" id="LBZL01000004">
    <property type="protein sequence ID" value="KKR70524.1"/>
    <property type="molecule type" value="Genomic_DNA"/>
</dbReference>
<evidence type="ECO:0000256" key="4">
    <source>
        <dbReference type="SAM" id="Coils"/>
    </source>
</evidence>
<evidence type="ECO:0000313" key="7">
    <source>
        <dbReference type="Proteomes" id="UP000034452"/>
    </source>
</evidence>
<dbReference type="Proteomes" id="UP000034452">
    <property type="component" value="Unassembled WGS sequence"/>
</dbReference>
<dbReference type="InterPro" id="IPR001482">
    <property type="entry name" value="T2SS/T4SS_dom"/>
</dbReference>
<evidence type="ECO:0000256" key="1">
    <source>
        <dbReference type="ARBA" id="ARBA00006611"/>
    </source>
</evidence>
<reference evidence="6 7" key="1">
    <citation type="journal article" date="2015" name="Nature">
        <title>rRNA introns, odd ribosomes, and small enigmatic genomes across a large radiation of phyla.</title>
        <authorList>
            <person name="Brown C.T."/>
            <person name="Hug L.A."/>
            <person name="Thomas B.C."/>
            <person name="Sharon I."/>
            <person name="Castelle C.J."/>
            <person name="Singh A."/>
            <person name="Wilkins M.J."/>
            <person name="Williams K.H."/>
            <person name="Banfield J.F."/>
        </authorList>
    </citation>
    <scope>NUCLEOTIDE SEQUENCE [LARGE SCALE GENOMIC DNA]</scope>
</reference>
<proteinExistence type="inferred from homology"/>
<comment type="caution">
    <text evidence="6">The sequence shown here is derived from an EMBL/GenBank/DDBJ whole genome shotgun (WGS) entry which is preliminary data.</text>
</comment>
<dbReference type="SMART" id="SM00382">
    <property type="entry name" value="AAA"/>
    <property type="match status" value="1"/>
</dbReference>
<dbReference type="InterPro" id="IPR027417">
    <property type="entry name" value="P-loop_NTPase"/>
</dbReference>
<keyword evidence="4" id="KW-0175">Coiled coil</keyword>
<dbReference type="GO" id="GO:0016887">
    <property type="term" value="F:ATP hydrolysis activity"/>
    <property type="evidence" value="ECO:0007669"/>
    <property type="project" value="TreeGrafter"/>
</dbReference>
<dbReference type="PROSITE" id="PS00662">
    <property type="entry name" value="T2SP_E"/>
    <property type="match status" value="1"/>
</dbReference>
<dbReference type="AlphaFoldDB" id="A0A0G0T0G5"/>
<dbReference type="Pfam" id="PF05157">
    <property type="entry name" value="MshEN"/>
    <property type="match status" value="1"/>
</dbReference>
<keyword evidence="3" id="KW-0067">ATP-binding</keyword>
<dbReference type="PATRIC" id="fig|1618744.3.peg.261"/>
<comment type="similarity">
    <text evidence="1">Belongs to the GSP E family.</text>
</comment>
<name>A0A0G0T0G5_9BACT</name>
<dbReference type="PANTHER" id="PTHR30258:SF1">
    <property type="entry name" value="PROTEIN TRANSPORT PROTEIN HOFB HOMOLOG"/>
    <property type="match status" value="1"/>
</dbReference>
<dbReference type="InterPro" id="IPR037257">
    <property type="entry name" value="T2SS_E_N_sf"/>
</dbReference>
<dbReference type="SUPFAM" id="SSF52540">
    <property type="entry name" value="P-loop containing nucleoside triphosphate hydrolases"/>
    <property type="match status" value="1"/>
</dbReference>
<evidence type="ECO:0000313" key="6">
    <source>
        <dbReference type="EMBL" id="KKR70524.1"/>
    </source>
</evidence>
<dbReference type="GO" id="GO:0005886">
    <property type="term" value="C:plasma membrane"/>
    <property type="evidence" value="ECO:0007669"/>
    <property type="project" value="TreeGrafter"/>
</dbReference>
<evidence type="ECO:0000259" key="5">
    <source>
        <dbReference type="PROSITE" id="PS00662"/>
    </source>
</evidence>
<keyword evidence="2" id="KW-0547">Nucleotide-binding</keyword>
<dbReference type="Gene3D" id="3.30.450.90">
    <property type="match status" value="1"/>
</dbReference>
<dbReference type="Pfam" id="PF00437">
    <property type="entry name" value="T2SSE"/>
    <property type="match status" value="1"/>
</dbReference>
<dbReference type="Gene3D" id="3.40.50.300">
    <property type="entry name" value="P-loop containing nucleotide triphosphate hydrolases"/>
    <property type="match status" value="1"/>
</dbReference>
<dbReference type="GO" id="GO:0005524">
    <property type="term" value="F:ATP binding"/>
    <property type="evidence" value="ECO:0007669"/>
    <property type="project" value="UniProtKB-KW"/>
</dbReference>
<accession>A0A0G0T0G5</accession>
<feature type="coiled-coil region" evidence="4">
    <location>
        <begin position="3"/>
        <end position="30"/>
    </location>
</feature>
<dbReference type="SUPFAM" id="SSF160246">
    <property type="entry name" value="EspE N-terminal domain-like"/>
    <property type="match status" value="1"/>
</dbReference>
<dbReference type="CDD" id="cd01129">
    <property type="entry name" value="PulE-GspE-like"/>
    <property type="match status" value="1"/>
</dbReference>
<gene>
    <name evidence="6" type="ORF">UU13_C0004G0020</name>
</gene>
<dbReference type="PANTHER" id="PTHR30258">
    <property type="entry name" value="TYPE II SECRETION SYSTEM PROTEIN GSPE-RELATED"/>
    <property type="match status" value="1"/>
</dbReference>
<organism evidence="6 7">
    <name type="scientific">Candidatus Nomurabacteria bacterium GW2011_GWB1_40_7</name>
    <dbReference type="NCBI Taxonomy" id="1618744"/>
    <lineage>
        <taxon>Bacteria</taxon>
        <taxon>Candidatus Nomuraibacteriota</taxon>
    </lineage>
</organism>
<dbReference type="InterPro" id="IPR003593">
    <property type="entry name" value="AAA+_ATPase"/>
</dbReference>
<dbReference type="InterPro" id="IPR007831">
    <property type="entry name" value="T2SS_GspE_N"/>
</dbReference>
<evidence type="ECO:0000256" key="3">
    <source>
        <dbReference type="ARBA" id="ARBA00022840"/>
    </source>
</evidence>
<protein>
    <recommendedName>
        <fullName evidence="5">Bacterial type II secretion system protein E domain-containing protein</fullName>
    </recommendedName>
</protein>
<evidence type="ECO:0000256" key="2">
    <source>
        <dbReference type="ARBA" id="ARBA00022741"/>
    </source>
</evidence>
<feature type="domain" description="Bacterial type II secretion system protein E" evidence="5">
    <location>
        <begin position="365"/>
        <end position="379"/>
    </location>
</feature>
<sequence>MASFDEEKQNKQLEDLHKREEEQLVATLAESKYHLPYVDLSRLSIDNEALRAISEKDSREMNVAPFKLFGKNIFIAARSPNDDLLKRLREDMERKNLLPTFYMVSTASINKAWDRYKEISMAESSRVGGIDISGEVLREISKKIEKIQDIQKMVTEALEGNKIHKISRLLEVILAGAIAVKASDIHIEPEQERGRLRLRLDGVLQDTNFFGLDVYRLLNSRIKLLSGMKLTSKIAQDGRFSIMEGKEEISIRASLIPGAYGESIVMRILDPKSIQVKLEELGIEPYLFSVIEQEITKPNGLILVTGPTGSGKTTSLYAFLRRIYSPEIKIITIEDPIEYHLPGITQTQTNDEKGYTFVEGLRSALRQDPDVVMVGEIRDRETAEIAIQSALTGHIVFSTLHTNNAAGAIPRLIDLGVNPKIMVSALSLSIAQRLVRKLCAFCKKEKPPTEEEAKTIKLIMDSIKEEGKSFSNYDINPEAPIKLFSAVGCDKCNLTGYKGRMGIFEAIRTDEAIEKIMPENPSEREIKVVARTQGILSMRQDGVVKMLNGITSIEEVQSVVDLNEE</sequence>